<comment type="caution">
    <text evidence="2">The sequence shown here is derived from an EMBL/GenBank/DDBJ whole genome shotgun (WGS) entry which is preliminary data.</text>
</comment>
<reference evidence="2 3" key="1">
    <citation type="submission" date="2020-09" db="EMBL/GenBank/DDBJ databases">
        <title>Biosynthesis of the nuclear factor of activated T cells inhibitor NFAT-133 and its congeners in Streptomyces pactum.</title>
        <authorList>
            <person name="Zhou W."/>
            <person name="Posri P."/>
            <person name="Abugrain M.E."/>
            <person name="Weisberg A.J."/>
            <person name="Chang J.H."/>
            <person name="Mahmud T."/>
        </authorList>
    </citation>
    <scope>NUCLEOTIDE SEQUENCE [LARGE SCALE GENOMIC DNA]</scope>
    <source>
        <strain evidence="2 3">ATCC 27456</strain>
    </source>
</reference>
<feature type="compositionally biased region" description="Low complexity" evidence="1">
    <location>
        <begin position="172"/>
        <end position="187"/>
    </location>
</feature>
<protein>
    <submittedName>
        <fullName evidence="2">Uncharacterized protein</fullName>
    </submittedName>
</protein>
<sequence>MSGGEGEDLKIDDEALKGITEGLRAAISELEGIGGGKSGSLIGAGFSELALTSMEAGHNGLAKDFEDFCESWEWGVRALVQDANALARRTGIAAGLYYENEQYINGTFKVVANNVAGNPHLSEEEVQGKDWDELFSRETYRADYSGESFQQAWDESKQTWQAVADSNRSGLADAAPATAPDPAEGDR</sequence>
<gene>
    <name evidence="2" type="ORF">IHE55_18780</name>
</gene>
<name>A0ABS0NNC7_9ACTN</name>
<dbReference type="EMBL" id="JACYXC010000001">
    <property type="protein sequence ID" value="MBH5336705.1"/>
    <property type="molecule type" value="Genomic_DNA"/>
</dbReference>
<evidence type="ECO:0000313" key="3">
    <source>
        <dbReference type="Proteomes" id="UP000807371"/>
    </source>
</evidence>
<keyword evidence="3" id="KW-1185">Reference proteome</keyword>
<evidence type="ECO:0000313" key="2">
    <source>
        <dbReference type="EMBL" id="MBH5336705.1"/>
    </source>
</evidence>
<organism evidence="2 3">
    <name type="scientific">Streptomyces pactum</name>
    <dbReference type="NCBI Taxonomy" id="68249"/>
    <lineage>
        <taxon>Bacteria</taxon>
        <taxon>Bacillati</taxon>
        <taxon>Actinomycetota</taxon>
        <taxon>Actinomycetes</taxon>
        <taxon>Kitasatosporales</taxon>
        <taxon>Streptomycetaceae</taxon>
        <taxon>Streptomyces</taxon>
    </lineage>
</organism>
<dbReference type="RefSeq" id="WP_197990078.1">
    <property type="nucleotide sequence ID" value="NZ_JACYXC010000001.1"/>
</dbReference>
<evidence type="ECO:0000256" key="1">
    <source>
        <dbReference type="SAM" id="MobiDB-lite"/>
    </source>
</evidence>
<dbReference type="Proteomes" id="UP000807371">
    <property type="component" value="Unassembled WGS sequence"/>
</dbReference>
<feature type="region of interest" description="Disordered" evidence="1">
    <location>
        <begin position="155"/>
        <end position="187"/>
    </location>
</feature>
<proteinExistence type="predicted"/>
<feature type="compositionally biased region" description="Polar residues" evidence="1">
    <location>
        <begin position="155"/>
        <end position="169"/>
    </location>
</feature>
<accession>A0ABS0NNC7</accession>